<dbReference type="RefSeq" id="WP_152806916.1">
    <property type="nucleotide sequence ID" value="NZ_WHNX01000058.1"/>
</dbReference>
<evidence type="ECO:0000313" key="2">
    <source>
        <dbReference type="Proteomes" id="UP000440004"/>
    </source>
</evidence>
<dbReference type="Proteomes" id="UP000440004">
    <property type="component" value="Unassembled WGS sequence"/>
</dbReference>
<protein>
    <submittedName>
        <fullName evidence="1">Uncharacterized protein</fullName>
    </submittedName>
</protein>
<name>A0A6A7KCQ4_9FIRM</name>
<sequence>MPRVARRRSPETPHRYKDICKEIGNLNLSQVARLSGKGFTLIYGEPKYQNLLPQLLEKIRAA</sequence>
<proteinExistence type="predicted"/>
<keyword evidence="2" id="KW-1185">Reference proteome</keyword>
<organism evidence="1 2">
    <name type="scientific">Alkalibaculum sporogenes</name>
    <dbReference type="NCBI Taxonomy" id="2655001"/>
    <lineage>
        <taxon>Bacteria</taxon>
        <taxon>Bacillati</taxon>
        <taxon>Bacillota</taxon>
        <taxon>Clostridia</taxon>
        <taxon>Eubacteriales</taxon>
        <taxon>Eubacteriaceae</taxon>
        <taxon>Alkalibaculum</taxon>
    </lineage>
</organism>
<accession>A0A6A7KCQ4</accession>
<evidence type="ECO:0000313" key="1">
    <source>
        <dbReference type="EMBL" id="MPW27309.1"/>
    </source>
</evidence>
<comment type="caution">
    <text evidence="1">The sequence shown here is derived from an EMBL/GenBank/DDBJ whole genome shotgun (WGS) entry which is preliminary data.</text>
</comment>
<dbReference type="EMBL" id="WHNX01000058">
    <property type="protein sequence ID" value="MPW27309.1"/>
    <property type="molecule type" value="Genomic_DNA"/>
</dbReference>
<dbReference type="AlphaFoldDB" id="A0A6A7KCQ4"/>
<gene>
    <name evidence="1" type="ORF">GC105_16205</name>
</gene>
<reference evidence="1 2" key="1">
    <citation type="submission" date="2019-10" db="EMBL/GenBank/DDBJ databases">
        <title>Alkalibaculum tamaniensis sp.nov., a new alkaliphilic acetogen, isolated on methoxylated aromatics from a mud volcano.</title>
        <authorList>
            <person name="Khomyakova M.A."/>
            <person name="Merkel A.Y."/>
            <person name="Bonch-Osmolovskaya E.A."/>
            <person name="Slobodkin A.I."/>
        </authorList>
    </citation>
    <scope>NUCLEOTIDE SEQUENCE [LARGE SCALE GENOMIC DNA]</scope>
    <source>
        <strain evidence="1 2">M08DMB</strain>
    </source>
</reference>